<dbReference type="OrthoDB" id="431825at2759"/>
<dbReference type="eggNOG" id="ENOG502TN10">
    <property type="taxonomic scope" value="Eukaryota"/>
</dbReference>
<dbReference type="RefSeq" id="XP_004832633.1">
    <property type="nucleotide sequence ID" value="XM_004832576.1"/>
</dbReference>
<evidence type="ECO:0008006" key="3">
    <source>
        <dbReference type="Google" id="ProtNLM"/>
    </source>
</evidence>
<dbReference type="EMBL" id="ACOU01000003">
    <property type="protein sequence ID" value="EKX73181.1"/>
    <property type="molecule type" value="Genomic_DNA"/>
</dbReference>
<name>L1LCW1_THEEQ</name>
<evidence type="ECO:0000313" key="1">
    <source>
        <dbReference type="EMBL" id="EKX73181.1"/>
    </source>
</evidence>
<gene>
    <name evidence="1" type="ORF">BEWA_052360</name>
</gene>
<dbReference type="Proteomes" id="UP000031512">
    <property type="component" value="Unassembled WGS sequence"/>
</dbReference>
<sequence length="435" mass="49777">MIFQLTLLPSEVFLPKDSEETPDISSRTDPYVGNLIVRSIDSLLNNSIYEEIFNNSDICTIIKTSINDSPFHVRQLISKHVRRYLENGGVNKDIDDIAWKLLFDKEYAIFSDSAHAICSIVGNTGNHTSFLDDHKVHTLITHSKTDDVTDRLRIFEFCGMLGLRNDGCFLKLRECGIYDEIFKVYLQEDVLVKLNCLEILGSMLPLLNRLNFQIGPSSDFIKHSMDLFVAEDHLLLPSVLRFFSTILSVPNVLADEDVRSFGKHVSELLNSSNVTDPRYLSSLSIFGFLYIKGLTDKQTCANFVETFKNSTNEDVMYSCMESLETIAHLKRLDLDFEFIGDVTSCVMDNIHRFPFGEIRELFYTFLLHTIDYNCVVEKIIAEEQKSKVFTKPESNHQVTITKRKMIKEFLSRLAELYPDGALPLDELTIKTLKSL</sequence>
<dbReference type="GeneID" id="15802788"/>
<dbReference type="KEGG" id="beq:BEWA_052360"/>
<dbReference type="AlphaFoldDB" id="L1LCW1"/>
<dbReference type="InterPro" id="IPR016024">
    <property type="entry name" value="ARM-type_fold"/>
</dbReference>
<keyword evidence="2" id="KW-1185">Reference proteome</keyword>
<evidence type="ECO:0000313" key="2">
    <source>
        <dbReference type="Proteomes" id="UP000031512"/>
    </source>
</evidence>
<dbReference type="VEuPathDB" id="PiroplasmaDB:BEWA_052360"/>
<reference evidence="1 2" key="1">
    <citation type="journal article" date="2012" name="BMC Genomics">
        <title>Comparative genomic analysis and phylogenetic position of Theileria equi.</title>
        <authorList>
            <person name="Kappmeyer L.S."/>
            <person name="Thiagarajan M."/>
            <person name="Herndon D.R."/>
            <person name="Ramsay J.D."/>
            <person name="Caler E."/>
            <person name="Djikeng A."/>
            <person name="Gillespie J.J."/>
            <person name="Lau A.O."/>
            <person name="Roalson E.H."/>
            <person name="Silva J.C."/>
            <person name="Silva M.G."/>
            <person name="Suarez C.E."/>
            <person name="Ueti M.W."/>
            <person name="Nene V.M."/>
            <person name="Mealey R.H."/>
            <person name="Knowles D.P."/>
            <person name="Brayton K.A."/>
        </authorList>
    </citation>
    <scope>NUCLEOTIDE SEQUENCE [LARGE SCALE GENOMIC DNA]</scope>
    <source>
        <strain evidence="1 2">WA</strain>
    </source>
</reference>
<accession>L1LCW1</accession>
<comment type="caution">
    <text evidence="1">The sequence shown here is derived from an EMBL/GenBank/DDBJ whole genome shotgun (WGS) entry which is preliminary data.</text>
</comment>
<proteinExistence type="predicted"/>
<protein>
    <recommendedName>
        <fullName evidence="3">SPIN90/Ldb17 leucine-rich domain-containing protein</fullName>
    </recommendedName>
</protein>
<dbReference type="SUPFAM" id="SSF48371">
    <property type="entry name" value="ARM repeat"/>
    <property type="match status" value="1"/>
</dbReference>
<organism evidence="1 2">
    <name type="scientific">Theileria equi strain WA</name>
    <dbReference type="NCBI Taxonomy" id="1537102"/>
    <lineage>
        <taxon>Eukaryota</taxon>
        <taxon>Sar</taxon>
        <taxon>Alveolata</taxon>
        <taxon>Apicomplexa</taxon>
        <taxon>Aconoidasida</taxon>
        <taxon>Piroplasmida</taxon>
        <taxon>Theileriidae</taxon>
        <taxon>Theileria</taxon>
    </lineage>
</organism>